<name>A0A0H5QY47_9EUKA</name>
<dbReference type="AlphaFoldDB" id="A0A0H5QY47"/>
<sequence>KRYPAAKPLPDGDDSFWRKSRIYQANRQTLRQPLVTSSPGKKVGDPLRIYRVSQEFLNQKRERIQQWRRRQHEKESALMVKGKTVQDPLAVWSRNLQVLERRRQASKPQDQSQLVHNAVHDPIDYWHKSQEWDRKRRLRQVYAHIDVDVANAIECTFGRKQRRPFSVWKINTELSYRNRIYKTLSDEIAQISTIP</sequence>
<reference evidence="1" key="1">
    <citation type="submission" date="2015-04" db="EMBL/GenBank/DDBJ databases">
        <title>The genome sequence of the plant pathogenic Rhizarian Plasmodiophora brassicae reveals insights in its biotrophic life cycle and the origin of chitin synthesis.</title>
        <authorList>
            <person name="Schwelm A."/>
            <person name="Fogelqvist J."/>
            <person name="Knaust A."/>
            <person name="Julke S."/>
            <person name="Lilja T."/>
            <person name="Dhandapani V."/>
            <person name="Bonilla-Rosso G."/>
            <person name="Karlsson M."/>
            <person name="Shevchenko A."/>
            <person name="Choi S.R."/>
            <person name="Kim H.G."/>
            <person name="Park J.Y."/>
            <person name="Lim Y.P."/>
            <person name="Ludwig-Muller J."/>
            <person name="Dixelius C."/>
        </authorList>
    </citation>
    <scope>NUCLEOTIDE SEQUENCE</scope>
    <source>
        <tissue evidence="1">Potato root galls</tissue>
    </source>
</reference>
<evidence type="ECO:0000313" key="1">
    <source>
        <dbReference type="EMBL" id="CRZ00509.1"/>
    </source>
</evidence>
<dbReference type="EMBL" id="HACM01000067">
    <property type="protein sequence ID" value="CRZ00509.1"/>
    <property type="molecule type" value="Transcribed_RNA"/>
</dbReference>
<accession>A0A0H5QY47</accession>
<feature type="non-terminal residue" evidence="1">
    <location>
        <position position="1"/>
    </location>
</feature>
<organism evidence="1">
    <name type="scientific">Spongospora subterranea</name>
    <dbReference type="NCBI Taxonomy" id="70186"/>
    <lineage>
        <taxon>Eukaryota</taxon>
        <taxon>Sar</taxon>
        <taxon>Rhizaria</taxon>
        <taxon>Endomyxa</taxon>
        <taxon>Phytomyxea</taxon>
        <taxon>Plasmodiophorida</taxon>
        <taxon>Plasmodiophoridae</taxon>
        <taxon>Spongospora</taxon>
    </lineage>
</organism>
<proteinExistence type="predicted"/>
<protein>
    <submittedName>
        <fullName evidence="1">Uncharacterized protein</fullName>
    </submittedName>
</protein>